<reference evidence="2 3" key="1">
    <citation type="submission" date="2019-05" db="EMBL/GenBank/DDBJ databases">
        <authorList>
            <person name="Pope W.H."/>
            <person name="Garlena R.A."/>
            <person name="Russell D.A."/>
            <person name="Jacobs-Sera D."/>
            <person name="Hatfull G.F."/>
        </authorList>
    </citation>
    <scope>NUCLEOTIDE SEQUENCE [LARGE SCALE GENOMIC DNA]</scope>
</reference>
<dbReference type="Proteomes" id="UP000316777">
    <property type="component" value="Segment"/>
</dbReference>
<evidence type="ECO:0000313" key="3">
    <source>
        <dbReference type="Proteomes" id="UP000316777"/>
    </source>
</evidence>
<dbReference type="EMBL" id="MK937592">
    <property type="protein sequence ID" value="QDH91825.1"/>
    <property type="molecule type" value="Genomic_DNA"/>
</dbReference>
<organism evidence="2 3">
    <name type="scientific">Mycobacterium phage Phrappuccino</name>
    <dbReference type="NCBI Taxonomy" id="2591223"/>
    <lineage>
        <taxon>Viruses</taxon>
        <taxon>Duplodnaviria</taxon>
        <taxon>Heunggongvirae</taxon>
        <taxon>Uroviricota</taxon>
        <taxon>Caudoviricetes</taxon>
        <taxon>Phrappuccinovirus</taxon>
        <taxon>Phrappuccinovirus phrappuccino</taxon>
        <taxon>Phreappuccinovirus Phrappuccino</taxon>
    </lineage>
</organism>
<protein>
    <submittedName>
        <fullName evidence="2">Uncharacterized protein</fullName>
    </submittedName>
</protein>
<dbReference type="RefSeq" id="YP_010059839.1">
    <property type="nucleotide sequence ID" value="NC_054727.1"/>
</dbReference>
<keyword evidence="3" id="KW-1185">Reference proteome</keyword>
<proteinExistence type="predicted"/>
<evidence type="ECO:0000256" key="1">
    <source>
        <dbReference type="SAM" id="MobiDB-lite"/>
    </source>
</evidence>
<feature type="compositionally biased region" description="Acidic residues" evidence="1">
    <location>
        <begin position="151"/>
        <end position="214"/>
    </location>
</feature>
<dbReference type="GeneID" id="64767071"/>
<accession>A0A514DDY6</accession>
<gene>
    <name evidence="2" type="primary">150</name>
    <name evidence="2" type="ORF">SEA_PHRAPPUCCINO_150</name>
</gene>
<feature type="region of interest" description="Disordered" evidence="1">
    <location>
        <begin position="146"/>
        <end position="214"/>
    </location>
</feature>
<dbReference type="KEGG" id="vg:64767071"/>
<name>A0A514DDY6_9CAUD</name>
<sequence>MTDDDIINESRVIPLVSGSGEVVLGADGSIWAPLLPGGIPQLDKDLSPLVAAAVAHDWLFYHDYVEGQFGGWLVKDETHIWIAFDLVQFPNSPVEWFKALRWIVDDEVVEDLHSGDELTTALLLELLGSWLGQTVVDEADGLREQLGWAPEPEDPDEEEPEGPEDPDEEEPEPEDPDEPPVDEEPEEPGDEDPEPEPEPEEPVEDPEDPEVGEQ</sequence>
<evidence type="ECO:0000313" key="2">
    <source>
        <dbReference type="EMBL" id="QDH91825.1"/>
    </source>
</evidence>